<organism evidence="2 3">
    <name type="scientific">Metabacillus litoralis</name>
    <dbReference type="NCBI Taxonomy" id="152268"/>
    <lineage>
        <taxon>Bacteria</taxon>
        <taxon>Bacillati</taxon>
        <taxon>Bacillota</taxon>
        <taxon>Bacilli</taxon>
        <taxon>Bacillales</taxon>
        <taxon>Bacillaceae</taxon>
        <taxon>Metabacillus</taxon>
    </lineage>
</organism>
<name>A0A5C6W043_9BACI</name>
<evidence type="ECO:0000256" key="1">
    <source>
        <dbReference type="SAM" id="Coils"/>
    </source>
</evidence>
<feature type="coiled-coil region" evidence="1">
    <location>
        <begin position="6"/>
        <end position="33"/>
    </location>
</feature>
<evidence type="ECO:0000313" key="2">
    <source>
        <dbReference type="EMBL" id="TXC91239.1"/>
    </source>
</evidence>
<dbReference type="AlphaFoldDB" id="A0A5C6W043"/>
<gene>
    <name evidence="2" type="ORF">FS935_10100</name>
</gene>
<accession>A0A5C6W043</accession>
<sequence length="46" mass="5477">MDQQKIEEMTKLLLQIEQELKETKQSLLSINESIDKYDKYAFLNVS</sequence>
<dbReference type="InterPro" id="IPR012554">
    <property type="entry name" value="DegQ"/>
</dbReference>
<dbReference type="EMBL" id="VOQF01000005">
    <property type="protein sequence ID" value="TXC91239.1"/>
    <property type="molecule type" value="Genomic_DNA"/>
</dbReference>
<dbReference type="RefSeq" id="WP_146948135.1">
    <property type="nucleotide sequence ID" value="NZ_VOQF01000005.1"/>
</dbReference>
<evidence type="ECO:0000313" key="3">
    <source>
        <dbReference type="Proteomes" id="UP000321363"/>
    </source>
</evidence>
<protein>
    <submittedName>
        <fullName evidence="2">Degradation enzyme regulation protein DegQ</fullName>
    </submittedName>
</protein>
<comment type="caution">
    <text evidence="2">The sequence shown here is derived from an EMBL/GenBank/DDBJ whole genome shotgun (WGS) entry which is preliminary data.</text>
</comment>
<dbReference type="Proteomes" id="UP000321363">
    <property type="component" value="Unassembled WGS sequence"/>
</dbReference>
<proteinExistence type="predicted"/>
<dbReference type="GO" id="GO:1900192">
    <property type="term" value="P:positive regulation of single-species biofilm formation"/>
    <property type="evidence" value="ECO:0007669"/>
    <property type="project" value="InterPro"/>
</dbReference>
<keyword evidence="3" id="KW-1185">Reference proteome</keyword>
<keyword evidence="1" id="KW-0175">Coiled coil</keyword>
<dbReference type="Pfam" id="PF08181">
    <property type="entry name" value="DegQ"/>
    <property type="match status" value="1"/>
</dbReference>
<reference evidence="2 3" key="1">
    <citation type="journal article" date="2005" name="Int. J. Syst. Evol. Microbiol.">
        <title>Bacillus litoralis sp. nov., isolated from a tidal flat of the Yellow Sea in Korea.</title>
        <authorList>
            <person name="Yoon J.H."/>
            <person name="Oh T.K."/>
        </authorList>
    </citation>
    <scope>NUCLEOTIDE SEQUENCE [LARGE SCALE GENOMIC DNA]</scope>
    <source>
        <strain evidence="2 3">SW-211</strain>
    </source>
</reference>